<evidence type="ECO:0000313" key="2">
    <source>
        <dbReference type="Proteomes" id="UP001597413"/>
    </source>
</evidence>
<evidence type="ECO:0000313" key="1">
    <source>
        <dbReference type="EMBL" id="MFD2174708.1"/>
    </source>
</evidence>
<protein>
    <recommendedName>
        <fullName evidence="3">DUF2125 domain-containing protein</fullName>
    </recommendedName>
</protein>
<sequence>MYGKVLLTGTALAGVLAWGFWWAHHPHASGPGAVALQGKLTQAFGLQSPAVVVTPAFNHYIVTIAPDRVAGAPPPERAILATMTPWQVDLTPMEGGQWQVTAAPQDLRGRIALTTASASIDYTLKGYAVSALYDETLGFLRSWQTAFDSLEMVQSATMPASDPRSPAAPTTISRYRADGRALARGAGLDVTIRSGTEATTQEMAFPQEEGVVMVAATTGPSQSETRIEGLRWAEILPLLSLPKGGAQMDARQLAQNAAAAMPFFEKVTTSTEITAPMLALPQGPARAARAGAALSLAGTGAAAQMHYLLDVEGLSLPEEISPAWAKPLLPQDIYLDLGLEGYDPMGFFKAALSDYGAGKTPGEDALAQLVPGGRLSVSVAPSRITGPEYLFGLQGAFRQSLSAGSLPEQVQGKATMTGMDKVLAAFGTAPNPEQLTPALVLLGAMKALARPDGNGGLIWEIEPGPDGLPKVNGTMIGDVLN</sequence>
<gene>
    <name evidence="1" type="ORF">ACFSM0_11435</name>
</gene>
<proteinExistence type="predicted"/>
<comment type="caution">
    <text evidence="1">The sequence shown here is derived from an EMBL/GenBank/DDBJ whole genome shotgun (WGS) entry which is preliminary data.</text>
</comment>
<dbReference type="RefSeq" id="WP_377390419.1">
    <property type="nucleotide sequence ID" value="NZ_JBHUIX010000011.1"/>
</dbReference>
<organism evidence="1 2">
    <name type="scientific">Rhodobacter lacus</name>
    <dbReference type="NCBI Taxonomy" id="1641972"/>
    <lineage>
        <taxon>Bacteria</taxon>
        <taxon>Pseudomonadati</taxon>
        <taxon>Pseudomonadota</taxon>
        <taxon>Alphaproteobacteria</taxon>
        <taxon>Rhodobacterales</taxon>
        <taxon>Rhodobacter group</taxon>
        <taxon>Rhodobacter</taxon>
    </lineage>
</organism>
<dbReference type="Proteomes" id="UP001597413">
    <property type="component" value="Unassembled WGS sequence"/>
</dbReference>
<dbReference type="EMBL" id="JBHUIX010000011">
    <property type="protein sequence ID" value="MFD2174708.1"/>
    <property type="molecule type" value="Genomic_DNA"/>
</dbReference>
<keyword evidence="2" id="KW-1185">Reference proteome</keyword>
<accession>A0ABW5A8S4</accession>
<reference evidence="2" key="1">
    <citation type="journal article" date="2019" name="Int. J. Syst. Evol. Microbiol.">
        <title>The Global Catalogue of Microorganisms (GCM) 10K type strain sequencing project: providing services to taxonomists for standard genome sequencing and annotation.</title>
        <authorList>
            <consortium name="The Broad Institute Genomics Platform"/>
            <consortium name="The Broad Institute Genome Sequencing Center for Infectious Disease"/>
            <person name="Wu L."/>
            <person name="Ma J."/>
        </authorList>
    </citation>
    <scope>NUCLEOTIDE SEQUENCE [LARGE SCALE GENOMIC DNA]</scope>
    <source>
        <strain evidence="2">CCUG 55131</strain>
    </source>
</reference>
<evidence type="ECO:0008006" key="3">
    <source>
        <dbReference type="Google" id="ProtNLM"/>
    </source>
</evidence>
<name>A0ABW5A8S4_9RHOB</name>